<evidence type="ECO:0000313" key="2">
    <source>
        <dbReference type="EMBL" id="MFD1696275.1"/>
    </source>
</evidence>
<organism evidence="2 3">
    <name type="scientific">Roseibium aestuarii</name>
    <dbReference type="NCBI Taxonomy" id="2600299"/>
    <lineage>
        <taxon>Bacteria</taxon>
        <taxon>Pseudomonadati</taxon>
        <taxon>Pseudomonadota</taxon>
        <taxon>Alphaproteobacteria</taxon>
        <taxon>Hyphomicrobiales</taxon>
        <taxon>Stappiaceae</taxon>
        <taxon>Roseibium</taxon>
    </lineage>
</organism>
<comment type="caution">
    <text evidence="2">The sequence shown here is derived from an EMBL/GenBank/DDBJ whole genome shotgun (WGS) entry which is preliminary data.</text>
</comment>
<keyword evidence="1" id="KW-0802">TPR repeat</keyword>
<dbReference type="PANTHER" id="PTHR44809">
    <property type="match status" value="1"/>
</dbReference>
<dbReference type="RefSeq" id="WP_149892827.1">
    <property type="nucleotide sequence ID" value="NZ_JBHUFA010000004.1"/>
</dbReference>
<keyword evidence="3" id="KW-1185">Reference proteome</keyword>
<dbReference type="Pfam" id="PF13432">
    <property type="entry name" value="TPR_16"/>
    <property type="match status" value="2"/>
</dbReference>
<evidence type="ECO:0000313" key="3">
    <source>
        <dbReference type="Proteomes" id="UP001597327"/>
    </source>
</evidence>
<feature type="repeat" description="TPR" evidence="1">
    <location>
        <begin position="79"/>
        <end position="112"/>
    </location>
</feature>
<dbReference type="SMART" id="SM00028">
    <property type="entry name" value="TPR"/>
    <property type="match status" value="3"/>
</dbReference>
<dbReference type="Gene3D" id="1.25.40.10">
    <property type="entry name" value="Tetratricopeptide repeat domain"/>
    <property type="match status" value="2"/>
</dbReference>
<sequence>MTKTAISQHQLAQLAARFSEAVARQDWTHALEAADSLVAALPGHAGVVYNKALVLKELGRGPERIATLREALKAAPDHANARFELASALMDAGDLAEAAKLFEAYLSQVPDDTDARLNLGQCLLRLDRPGDALEPLRAAHAGAPGLATAAALASALRDTGHLAAAKALLADLPSTPEAAALRLKILTQGARGRIALSAARL</sequence>
<dbReference type="InterPro" id="IPR011990">
    <property type="entry name" value="TPR-like_helical_dom_sf"/>
</dbReference>
<dbReference type="SUPFAM" id="SSF48452">
    <property type="entry name" value="TPR-like"/>
    <property type="match status" value="1"/>
</dbReference>
<dbReference type="EMBL" id="JBHUFA010000004">
    <property type="protein sequence ID" value="MFD1696275.1"/>
    <property type="molecule type" value="Genomic_DNA"/>
</dbReference>
<dbReference type="Proteomes" id="UP001597327">
    <property type="component" value="Unassembled WGS sequence"/>
</dbReference>
<evidence type="ECO:0000256" key="1">
    <source>
        <dbReference type="PROSITE-ProRule" id="PRU00339"/>
    </source>
</evidence>
<dbReference type="PROSITE" id="PS50005">
    <property type="entry name" value="TPR"/>
    <property type="match status" value="1"/>
</dbReference>
<reference evidence="3" key="1">
    <citation type="journal article" date="2019" name="Int. J. Syst. Evol. Microbiol.">
        <title>The Global Catalogue of Microorganisms (GCM) 10K type strain sequencing project: providing services to taxonomists for standard genome sequencing and annotation.</title>
        <authorList>
            <consortium name="The Broad Institute Genomics Platform"/>
            <consortium name="The Broad Institute Genome Sequencing Center for Infectious Disease"/>
            <person name="Wu L."/>
            <person name="Ma J."/>
        </authorList>
    </citation>
    <scope>NUCLEOTIDE SEQUENCE [LARGE SCALE GENOMIC DNA]</scope>
    <source>
        <strain evidence="3">JCM 3369</strain>
    </source>
</reference>
<accession>A0ABW4K184</accession>
<dbReference type="InterPro" id="IPR052943">
    <property type="entry name" value="TMTC_O-mannosyl-trnsfr"/>
</dbReference>
<dbReference type="InterPro" id="IPR019734">
    <property type="entry name" value="TPR_rpt"/>
</dbReference>
<protein>
    <submittedName>
        <fullName evidence="2">Tetratricopeptide repeat protein</fullName>
    </submittedName>
</protein>
<gene>
    <name evidence="2" type="ORF">ACFSC7_12165</name>
</gene>
<name>A0ABW4K184_9HYPH</name>
<proteinExistence type="predicted"/>
<dbReference type="PANTHER" id="PTHR44809:SF1">
    <property type="entry name" value="PROTEIN O-MANNOSYL-TRANSFERASE TMTC1"/>
    <property type="match status" value="1"/>
</dbReference>